<evidence type="ECO:0000313" key="2">
    <source>
        <dbReference type="Proteomes" id="UP001240171"/>
    </source>
</evidence>
<name>A0ABT9CCR1_9BACL</name>
<dbReference type="Proteomes" id="UP001240171">
    <property type="component" value="Unassembled WGS sequence"/>
</dbReference>
<proteinExistence type="predicted"/>
<keyword evidence="2" id="KW-1185">Reference proteome</keyword>
<gene>
    <name evidence="1" type="ORF">Q5741_11545</name>
</gene>
<dbReference type="EMBL" id="JAUQTB010000005">
    <property type="protein sequence ID" value="MDO7907050.1"/>
    <property type="molecule type" value="Genomic_DNA"/>
</dbReference>
<accession>A0ABT9CCR1</accession>
<protein>
    <recommendedName>
        <fullName evidence="3">DZANK-type domain-containing protein</fullName>
    </recommendedName>
</protein>
<evidence type="ECO:0000313" key="1">
    <source>
        <dbReference type="EMBL" id="MDO7907050.1"/>
    </source>
</evidence>
<evidence type="ECO:0008006" key="3">
    <source>
        <dbReference type="Google" id="ProtNLM"/>
    </source>
</evidence>
<sequence length="97" mass="10472">MSYMCPLCNGLEAVTRPCPRCGQWMSNSGQPEDYAGPYSPYSSVDTSELHSVHPGGCPHLFTCPHCHHDEVYVVPVLIAQESLTETPSGLHGQAGTL</sequence>
<organism evidence="1 2">
    <name type="scientific">Paenibacillus lacisoli</name>
    <dbReference type="NCBI Taxonomy" id="3064525"/>
    <lineage>
        <taxon>Bacteria</taxon>
        <taxon>Bacillati</taxon>
        <taxon>Bacillota</taxon>
        <taxon>Bacilli</taxon>
        <taxon>Bacillales</taxon>
        <taxon>Paenibacillaceae</taxon>
        <taxon>Paenibacillus</taxon>
    </lineage>
</organism>
<reference evidence="1 2" key="1">
    <citation type="submission" date="2023-07" db="EMBL/GenBank/DDBJ databases">
        <title>Paenibacillus sp. JX-17 nov. isolated from soil.</title>
        <authorList>
            <person name="Wan Y."/>
            <person name="Liu B."/>
        </authorList>
    </citation>
    <scope>NUCLEOTIDE SEQUENCE [LARGE SCALE GENOMIC DNA]</scope>
    <source>
        <strain evidence="1 2">JX-17</strain>
    </source>
</reference>
<comment type="caution">
    <text evidence="1">The sequence shown here is derived from an EMBL/GenBank/DDBJ whole genome shotgun (WGS) entry which is preliminary data.</text>
</comment>